<evidence type="ECO:0000256" key="2">
    <source>
        <dbReference type="ARBA" id="ARBA00022908"/>
    </source>
</evidence>
<feature type="domain" description="Core-binding (CB)" evidence="7">
    <location>
        <begin position="94"/>
        <end position="182"/>
    </location>
</feature>
<evidence type="ECO:0000256" key="3">
    <source>
        <dbReference type="ARBA" id="ARBA00023125"/>
    </source>
</evidence>
<dbReference type="InterPro" id="IPR053876">
    <property type="entry name" value="Phage_int_M"/>
</dbReference>
<evidence type="ECO:0000313" key="9">
    <source>
        <dbReference type="Proteomes" id="UP000317155"/>
    </source>
</evidence>
<dbReference type="InterPro" id="IPR044068">
    <property type="entry name" value="CB"/>
</dbReference>
<proteinExistence type="inferred from homology"/>
<dbReference type="CDD" id="cd01189">
    <property type="entry name" value="INT_ICEBs1_C_like"/>
    <property type="match status" value="1"/>
</dbReference>
<comment type="similarity">
    <text evidence="1">Belongs to the 'phage' integrase family.</text>
</comment>
<dbReference type="PANTHER" id="PTHR30629">
    <property type="entry name" value="PROPHAGE INTEGRASE"/>
    <property type="match status" value="1"/>
</dbReference>
<dbReference type="SUPFAM" id="SSF56349">
    <property type="entry name" value="DNA breaking-rejoining enzymes"/>
    <property type="match status" value="1"/>
</dbReference>
<dbReference type="PROSITE" id="PS51900">
    <property type="entry name" value="CB"/>
    <property type="match status" value="1"/>
</dbReference>
<dbReference type="PROSITE" id="PS51898">
    <property type="entry name" value="TYR_RECOMBINASE"/>
    <property type="match status" value="1"/>
</dbReference>
<dbReference type="InterPro" id="IPR013762">
    <property type="entry name" value="Integrase-like_cat_sf"/>
</dbReference>
<dbReference type="PANTHER" id="PTHR30629:SF2">
    <property type="entry name" value="PROPHAGE INTEGRASE INTS-RELATED"/>
    <property type="match status" value="1"/>
</dbReference>
<evidence type="ECO:0000313" key="8">
    <source>
        <dbReference type="EMBL" id="TRO79128.1"/>
    </source>
</evidence>
<dbReference type="InterPro" id="IPR050808">
    <property type="entry name" value="Phage_Integrase"/>
</dbReference>
<keyword evidence="9" id="KW-1185">Reference proteome</keyword>
<dbReference type="GO" id="GO:0006310">
    <property type="term" value="P:DNA recombination"/>
    <property type="evidence" value="ECO:0007669"/>
    <property type="project" value="UniProtKB-KW"/>
</dbReference>
<dbReference type="Pfam" id="PF22022">
    <property type="entry name" value="Phage_int_M"/>
    <property type="match status" value="1"/>
</dbReference>
<sequence length="402" mass="46299">MGKVRVRKETGRLQFDFFYRGLRCREQTLLEDTPANRKRLEAFMAQIDAEIKQGTFAYERYFPNSSNLAKLAQPIPTAGRVVGRPPSAGGSQGQTFREFAEEWYLENEISWKISYRKTVRGTLEKHLYPVFGEKEVSHITKGEILKFRSTLAKVEIGTRLGLSPMRINHIMTPLRMILNDAADRFNFSTPFVGIKPLKVPKTDVDPFSLDEVNLFLSRVRTDFRLYYQVRFFTGLRTGEIDGLQWKYVDFERKQILIRETLVEGRIETPKTQGSIREVHMSDPVFAALKQQWEVTGKLGGFVFCNSCGNNLHHINVTQRIWYPTLKFLGMKRRRPYQTRHTTATLWLAAGENPEWIARQMGHTSTEMLFTVYSRFVPNLTRQDGSAFENLLAARMAGGGAHV</sequence>
<evidence type="ECO:0000256" key="1">
    <source>
        <dbReference type="ARBA" id="ARBA00008857"/>
    </source>
</evidence>
<reference evidence="8 9" key="1">
    <citation type="submission" date="2019-07" db="EMBL/GenBank/DDBJ databases">
        <title>Insights of Desulfuromonas acetexigens electromicrobiology.</title>
        <authorList>
            <person name="Katuri K."/>
            <person name="Sapireddy V."/>
            <person name="Shaw D.R."/>
            <person name="Saikaly P."/>
        </authorList>
    </citation>
    <scope>NUCLEOTIDE SEQUENCE [LARGE SCALE GENOMIC DNA]</scope>
    <source>
        <strain evidence="8 9">2873</strain>
    </source>
</reference>
<name>A0A550J7C1_9BACT</name>
<dbReference type="AlphaFoldDB" id="A0A550J7C1"/>
<evidence type="ECO:0000259" key="6">
    <source>
        <dbReference type="PROSITE" id="PS51898"/>
    </source>
</evidence>
<dbReference type="OrthoDB" id="5391994at2"/>
<keyword evidence="3 5" id="KW-0238">DNA-binding</keyword>
<dbReference type="Pfam" id="PF12167">
    <property type="entry name" value="Arm-DNA-bind_2"/>
    <property type="match status" value="1"/>
</dbReference>
<evidence type="ECO:0000259" key="7">
    <source>
        <dbReference type="PROSITE" id="PS51900"/>
    </source>
</evidence>
<dbReference type="InterPro" id="IPR011010">
    <property type="entry name" value="DNA_brk_join_enz"/>
</dbReference>
<dbReference type="InterPro" id="IPR022000">
    <property type="entry name" value="Min27-like_integrase_DNA_bind"/>
</dbReference>
<gene>
    <name evidence="8" type="ORF">FL622_14195</name>
</gene>
<dbReference type="Proteomes" id="UP000317155">
    <property type="component" value="Unassembled WGS sequence"/>
</dbReference>
<dbReference type="Gene3D" id="1.10.150.130">
    <property type="match status" value="1"/>
</dbReference>
<dbReference type="Pfam" id="PF00589">
    <property type="entry name" value="Phage_integrase"/>
    <property type="match status" value="1"/>
</dbReference>
<protein>
    <submittedName>
        <fullName evidence="8">Site-specific integrase</fullName>
    </submittedName>
</protein>
<dbReference type="GO" id="GO:0003677">
    <property type="term" value="F:DNA binding"/>
    <property type="evidence" value="ECO:0007669"/>
    <property type="project" value="UniProtKB-UniRule"/>
</dbReference>
<dbReference type="RefSeq" id="WP_092054029.1">
    <property type="nucleotide sequence ID" value="NZ_FOJJ01000004.1"/>
</dbReference>
<organism evidence="8 9">
    <name type="scientific">Trichloromonas acetexigens</name>
    <dbReference type="NCBI Taxonomy" id="38815"/>
    <lineage>
        <taxon>Bacteria</taxon>
        <taxon>Pseudomonadati</taxon>
        <taxon>Thermodesulfobacteriota</taxon>
        <taxon>Desulfuromonadia</taxon>
        <taxon>Desulfuromonadales</taxon>
        <taxon>Trichloromonadaceae</taxon>
        <taxon>Trichloromonas</taxon>
    </lineage>
</organism>
<dbReference type="EMBL" id="VJVV01000012">
    <property type="protein sequence ID" value="TRO79128.1"/>
    <property type="molecule type" value="Genomic_DNA"/>
</dbReference>
<dbReference type="Gene3D" id="1.10.443.10">
    <property type="entry name" value="Intergrase catalytic core"/>
    <property type="match status" value="1"/>
</dbReference>
<dbReference type="GO" id="GO:0015074">
    <property type="term" value="P:DNA integration"/>
    <property type="evidence" value="ECO:0007669"/>
    <property type="project" value="UniProtKB-KW"/>
</dbReference>
<keyword evidence="4" id="KW-0233">DNA recombination</keyword>
<evidence type="ECO:0000256" key="4">
    <source>
        <dbReference type="ARBA" id="ARBA00023172"/>
    </source>
</evidence>
<dbReference type="InterPro" id="IPR002104">
    <property type="entry name" value="Integrase_catalytic"/>
</dbReference>
<evidence type="ECO:0000256" key="5">
    <source>
        <dbReference type="PROSITE-ProRule" id="PRU01248"/>
    </source>
</evidence>
<dbReference type="InterPro" id="IPR010998">
    <property type="entry name" value="Integrase_recombinase_N"/>
</dbReference>
<keyword evidence="2" id="KW-0229">DNA integration</keyword>
<accession>A0A550J7C1</accession>
<feature type="domain" description="Tyr recombinase" evidence="6">
    <location>
        <begin position="202"/>
        <end position="385"/>
    </location>
</feature>
<comment type="caution">
    <text evidence="8">The sequence shown here is derived from an EMBL/GenBank/DDBJ whole genome shotgun (WGS) entry which is preliminary data.</text>
</comment>